<dbReference type="GO" id="GO:0051782">
    <property type="term" value="P:negative regulation of cell division"/>
    <property type="evidence" value="ECO:0007669"/>
    <property type="project" value="TreeGrafter"/>
</dbReference>
<proteinExistence type="predicted"/>
<dbReference type="Pfam" id="PF13614">
    <property type="entry name" value="AAA_31"/>
    <property type="match status" value="1"/>
</dbReference>
<dbReference type="GO" id="GO:0016887">
    <property type="term" value="F:ATP hydrolysis activity"/>
    <property type="evidence" value="ECO:0007669"/>
    <property type="project" value="TreeGrafter"/>
</dbReference>
<dbReference type="Gene3D" id="3.40.50.300">
    <property type="entry name" value="P-loop containing nucleotide triphosphate hydrolases"/>
    <property type="match status" value="1"/>
</dbReference>
<dbReference type="InterPro" id="IPR001789">
    <property type="entry name" value="Sig_transdc_resp-reg_receiver"/>
</dbReference>
<dbReference type="InterPro" id="IPR050625">
    <property type="entry name" value="ParA/MinD_ATPase"/>
</dbReference>
<evidence type="ECO:0000256" key="4">
    <source>
        <dbReference type="SAM" id="MobiDB-lite"/>
    </source>
</evidence>
<dbReference type="SUPFAM" id="SSF52540">
    <property type="entry name" value="P-loop containing nucleoside triphosphate hydrolases"/>
    <property type="match status" value="1"/>
</dbReference>
<dbReference type="GO" id="GO:0005829">
    <property type="term" value="C:cytosol"/>
    <property type="evidence" value="ECO:0007669"/>
    <property type="project" value="TreeGrafter"/>
</dbReference>
<keyword evidence="2" id="KW-0067">ATP-binding</keyword>
<dbReference type="GO" id="GO:0005524">
    <property type="term" value="F:ATP binding"/>
    <property type="evidence" value="ECO:0007669"/>
    <property type="project" value="UniProtKB-KW"/>
</dbReference>
<dbReference type="PROSITE" id="PS50110">
    <property type="entry name" value="RESPONSE_REGULATORY"/>
    <property type="match status" value="1"/>
</dbReference>
<evidence type="ECO:0000259" key="5">
    <source>
        <dbReference type="PROSITE" id="PS50110"/>
    </source>
</evidence>
<evidence type="ECO:0000256" key="1">
    <source>
        <dbReference type="ARBA" id="ARBA00022741"/>
    </source>
</evidence>
<dbReference type="InterPro" id="IPR027417">
    <property type="entry name" value="P-loop_NTPase"/>
</dbReference>
<dbReference type="AlphaFoldDB" id="A0AB39Y5J0"/>
<protein>
    <submittedName>
        <fullName evidence="6">CpaE family protein</fullName>
    </submittedName>
</protein>
<feature type="region of interest" description="Disordered" evidence="4">
    <location>
        <begin position="416"/>
        <end position="437"/>
    </location>
</feature>
<keyword evidence="1" id="KW-0547">Nucleotide-binding</keyword>
<dbReference type="RefSeq" id="WP_053786268.1">
    <property type="nucleotide sequence ID" value="NZ_CP165727.1"/>
</dbReference>
<dbReference type="GO" id="GO:0009898">
    <property type="term" value="C:cytoplasmic side of plasma membrane"/>
    <property type="evidence" value="ECO:0007669"/>
    <property type="project" value="TreeGrafter"/>
</dbReference>
<dbReference type="EMBL" id="CP165727">
    <property type="protein sequence ID" value="XDV64341.1"/>
    <property type="molecule type" value="Genomic_DNA"/>
</dbReference>
<organism evidence="6">
    <name type="scientific">Streptomyces sp. R33</name>
    <dbReference type="NCBI Taxonomy" id="3238629"/>
    <lineage>
        <taxon>Bacteria</taxon>
        <taxon>Bacillati</taxon>
        <taxon>Actinomycetota</taxon>
        <taxon>Actinomycetes</taxon>
        <taxon>Kitasatosporales</taxon>
        <taxon>Streptomycetaceae</taxon>
        <taxon>Streptomyces</taxon>
    </lineage>
</organism>
<dbReference type="PANTHER" id="PTHR43384">
    <property type="entry name" value="SEPTUM SITE-DETERMINING PROTEIN MIND HOMOLOG, CHLOROPLASTIC-RELATED"/>
    <property type="match status" value="1"/>
</dbReference>
<dbReference type="InterPro" id="IPR025669">
    <property type="entry name" value="AAA_dom"/>
</dbReference>
<dbReference type="PANTHER" id="PTHR43384:SF6">
    <property type="entry name" value="SEPTUM SITE-DETERMINING PROTEIN MIND HOMOLOG, CHLOROPLASTIC"/>
    <property type="match status" value="1"/>
</dbReference>
<comment type="caution">
    <text evidence="3">Lacks conserved residue(s) required for the propagation of feature annotation.</text>
</comment>
<dbReference type="SUPFAM" id="SSF52172">
    <property type="entry name" value="CheY-like"/>
    <property type="match status" value="1"/>
</dbReference>
<feature type="domain" description="Response regulatory" evidence="5">
    <location>
        <begin position="4"/>
        <end position="127"/>
    </location>
</feature>
<name>A0AB39Y5J0_9ACTN</name>
<accession>A0AB39Y5J0</accession>
<sequence>MTTRILPAAGDPDAARAISTLLSQLPAAEPGPPVPDSTTLLDTLGRLAAESIDELPEVVLVHERIGPVPALDLIREVALRFPAVGVVLVSSDAGPALFSAAMDSGARGLIGLPLAYEELAARVQAAAQWSVGVRRHLGRGADVFTGPGGKVVTVTGAKGGVGTTFTAVQFALAAAAAGRRTALVDMDLQAGDVGSYLDVQFRRSIADLAGIHDISPRVLQDAVYDDRTGLALLLAPADGERGEEVDERAARHIVGALRSRYELVVIDCGTQVTGANAAAVEMADVAVLVTTPDVVSVRAAKRLVRMWERLQVRKAEDTAMVVNRWSKHTEIQPALIEKITKTRATRTPVPAAFKELQAVVDAGRVQDLDNRSSVKQALWTLAGELGLLAPPSTAEPAAAAPGTPGAALAVRAPGPVARLRGGDRGAAGPWLRRGREG</sequence>
<reference evidence="6" key="1">
    <citation type="submission" date="2024-08" db="EMBL/GenBank/DDBJ databases">
        <authorList>
            <person name="Yu S.T."/>
        </authorList>
    </citation>
    <scope>NUCLEOTIDE SEQUENCE</scope>
    <source>
        <strain evidence="6">R33</strain>
    </source>
</reference>
<evidence type="ECO:0000256" key="3">
    <source>
        <dbReference type="PROSITE-ProRule" id="PRU00169"/>
    </source>
</evidence>
<evidence type="ECO:0000313" key="6">
    <source>
        <dbReference type="EMBL" id="XDV64341.1"/>
    </source>
</evidence>
<dbReference type="GO" id="GO:0000160">
    <property type="term" value="P:phosphorelay signal transduction system"/>
    <property type="evidence" value="ECO:0007669"/>
    <property type="project" value="InterPro"/>
</dbReference>
<dbReference type="Gene3D" id="3.40.50.2300">
    <property type="match status" value="1"/>
</dbReference>
<evidence type="ECO:0000256" key="2">
    <source>
        <dbReference type="ARBA" id="ARBA00022840"/>
    </source>
</evidence>
<gene>
    <name evidence="6" type="ORF">AB5J51_16065</name>
</gene>
<dbReference type="InterPro" id="IPR011006">
    <property type="entry name" value="CheY-like_superfamily"/>
</dbReference>